<gene>
    <name evidence="1" type="ORF">COU28_00780</name>
</gene>
<proteinExistence type="predicted"/>
<sequence>MHSFLQKSISKKAKTNYTYNKKGRNIFFTKNIKSFYIDACHVKSSKDVHKKIFWCVPWSRQSEHQLTN</sequence>
<organism evidence="1 2">
    <name type="scientific">Candidatus Magasanikbacteria bacterium CG10_big_fil_rev_8_21_14_0_10_36_16</name>
    <dbReference type="NCBI Taxonomy" id="1974645"/>
    <lineage>
        <taxon>Bacteria</taxon>
        <taxon>Candidatus Magasanikiibacteriota</taxon>
    </lineage>
</organism>
<protein>
    <submittedName>
        <fullName evidence="1">Uncharacterized protein</fullName>
    </submittedName>
</protein>
<evidence type="ECO:0000313" key="1">
    <source>
        <dbReference type="EMBL" id="PIR78577.1"/>
    </source>
</evidence>
<dbReference type="Proteomes" id="UP000230852">
    <property type="component" value="Unassembled WGS sequence"/>
</dbReference>
<dbReference type="EMBL" id="PFBU01000014">
    <property type="protein sequence ID" value="PIR78577.1"/>
    <property type="molecule type" value="Genomic_DNA"/>
</dbReference>
<name>A0A2H0TZC4_9BACT</name>
<comment type="caution">
    <text evidence="1">The sequence shown here is derived from an EMBL/GenBank/DDBJ whole genome shotgun (WGS) entry which is preliminary data.</text>
</comment>
<dbReference type="AlphaFoldDB" id="A0A2H0TZC4"/>
<evidence type="ECO:0000313" key="2">
    <source>
        <dbReference type="Proteomes" id="UP000230852"/>
    </source>
</evidence>
<reference evidence="2" key="1">
    <citation type="submission" date="2017-09" db="EMBL/GenBank/DDBJ databases">
        <title>Depth-based differentiation of microbial function through sediment-hosted aquifers and enrichment of novel symbionts in the deep terrestrial subsurface.</title>
        <authorList>
            <person name="Probst A.J."/>
            <person name="Ladd B."/>
            <person name="Jarett J.K."/>
            <person name="Geller-Mcgrath D.E."/>
            <person name="Sieber C.M.K."/>
            <person name="Emerson J.B."/>
            <person name="Anantharaman K."/>
            <person name="Thomas B.C."/>
            <person name="Malmstrom R."/>
            <person name="Stieglmeier M."/>
            <person name="Klingl A."/>
            <person name="Woyke T."/>
            <person name="Ryan C.M."/>
            <person name="Banfield J.F."/>
        </authorList>
    </citation>
    <scope>NUCLEOTIDE SEQUENCE [LARGE SCALE GENOMIC DNA]</scope>
</reference>
<accession>A0A2H0TZC4</accession>